<gene>
    <name evidence="2" type="ORF">GA0061102_10036</name>
</gene>
<evidence type="ECO:0000313" key="3">
    <source>
        <dbReference type="Proteomes" id="UP000199435"/>
    </source>
</evidence>
<organism evidence="2 3">
    <name type="scientific">Rhizobium miluonense</name>
    <dbReference type="NCBI Taxonomy" id="411945"/>
    <lineage>
        <taxon>Bacteria</taxon>
        <taxon>Pseudomonadati</taxon>
        <taxon>Pseudomonadota</taxon>
        <taxon>Alphaproteobacteria</taxon>
        <taxon>Hyphomicrobiales</taxon>
        <taxon>Rhizobiaceae</taxon>
        <taxon>Rhizobium/Agrobacterium group</taxon>
        <taxon>Rhizobium</taxon>
    </lineage>
</organism>
<protein>
    <submittedName>
        <fullName evidence="2">Uncharacterized protein</fullName>
    </submittedName>
</protein>
<dbReference type="RefSeq" id="WP_092844279.1">
    <property type="nucleotide sequence ID" value="NZ_FMAH01000003.1"/>
</dbReference>
<evidence type="ECO:0000256" key="1">
    <source>
        <dbReference type="SAM" id="SignalP"/>
    </source>
</evidence>
<sequence length="193" mass="21690">MKHIVFLRVLSFLAIFAMSWTSASADQLADEFRASKLSIYGTDFGYLDRESVNAMKSKQLMVSIGGKWVMLDQIDVNQDKIEKACKENAIIFTVLDEYSFSRCWSKEEISDVYVNKAGSFYSIRGAYKARIDGRIAALDATGKSVPSRIKEQAVSSILRYADRESVMVPYSPNVLLEISMSDGFPLLYGRCSK</sequence>
<accession>A0A1C3UCT0</accession>
<evidence type="ECO:0000313" key="2">
    <source>
        <dbReference type="EMBL" id="SCB13326.1"/>
    </source>
</evidence>
<keyword evidence="1" id="KW-0732">Signal</keyword>
<dbReference type="AlphaFoldDB" id="A0A1C3UCT0"/>
<name>A0A1C3UCT0_9HYPH</name>
<feature type="chain" id="PRO_5008683088" evidence="1">
    <location>
        <begin position="26"/>
        <end position="193"/>
    </location>
</feature>
<feature type="signal peptide" evidence="1">
    <location>
        <begin position="1"/>
        <end position="25"/>
    </location>
</feature>
<keyword evidence="3" id="KW-1185">Reference proteome</keyword>
<dbReference type="EMBL" id="FMAH01000003">
    <property type="protein sequence ID" value="SCB13326.1"/>
    <property type="molecule type" value="Genomic_DNA"/>
</dbReference>
<proteinExistence type="predicted"/>
<dbReference type="Proteomes" id="UP000199435">
    <property type="component" value="Unassembled WGS sequence"/>
</dbReference>
<dbReference type="OrthoDB" id="10017401at2"/>
<reference evidence="3" key="1">
    <citation type="submission" date="2016-08" db="EMBL/GenBank/DDBJ databases">
        <authorList>
            <person name="Varghese N."/>
            <person name="Submissions Spin"/>
        </authorList>
    </citation>
    <scope>NUCLEOTIDE SEQUENCE [LARGE SCALE GENOMIC DNA]</scope>
    <source>
        <strain evidence="3">HAMBI 2971</strain>
    </source>
</reference>